<sequence>MTEDLLAAYDEYLRGTGVPAQGAWVEQDGPLLRVVGEYRGFVTGPRDLSGYDVDALIAAQIAFFGARGEGVEWKARGHDLPGDLPVRLRAAGFVAEPTETVVIGRMVEMPPVQDDPEGVVIRRVGAEAIPAIVAMKSQVWNRDCGYVGDHLRGLLAVEPDRLAIFTAEAAGQVVAAAWVKLGEDGIFASLWGGSTLKAWRGRGIYRALVAVRARLAAEHGYQYLQVDASDDSRPILEGLNFTAVTTTTPFVWSPPR</sequence>
<evidence type="ECO:0000259" key="1">
    <source>
        <dbReference type="PROSITE" id="PS51186"/>
    </source>
</evidence>
<dbReference type="SUPFAM" id="SSF55729">
    <property type="entry name" value="Acyl-CoA N-acyltransferases (Nat)"/>
    <property type="match status" value="1"/>
</dbReference>
<dbReference type="AlphaFoldDB" id="A0A372GMG0"/>
<feature type="domain" description="N-acetyltransferase" evidence="1">
    <location>
        <begin position="119"/>
        <end position="256"/>
    </location>
</feature>
<keyword evidence="3" id="KW-1185">Reference proteome</keyword>
<proteinExistence type="predicted"/>
<dbReference type="GO" id="GO:0016747">
    <property type="term" value="F:acyltransferase activity, transferring groups other than amino-acyl groups"/>
    <property type="evidence" value="ECO:0007669"/>
    <property type="project" value="InterPro"/>
</dbReference>
<evidence type="ECO:0000313" key="3">
    <source>
        <dbReference type="Proteomes" id="UP000262882"/>
    </source>
</evidence>
<evidence type="ECO:0000313" key="2">
    <source>
        <dbReference type="EMBL" id="RFS86561.1"/>
    </source>
</evidence>
<gene>
    <name evidence="2" type="ORF">D0T12_08320</name>
</gene>
<dbReference type="PROSITE" id="PS51186">
    <property type="entry name" value="GNAT"/>
    <property type="match status" value="1"/>
</dbReference>
<dbReference type="EMBL" id="QVNQ01000002">
    <property type="protein sequence ID" value="RFS86561.1"/>
    <property type="molecule type" value="Genomic_DNA"/>
</dbReference>
<reference evidence="2 3" key="1">
    <citation type="submission" date="2018-08" db="EMBL/GenBank/DDBJ databases">
        <title>Actinomadura spongicola sp. nov., isolated from marine sponge Leucetta chagosensis.</title>
        <authorList>
            <person name="Li L."/>
            <person name="Lin H.W."/>
        </authorList>
    </citation>
    <scope>NUCLEOTIDE SEQUENCE [LARGE SCALE GENOMIC DNA]</scope>
    <source>
        <strain evidence="2 3">LHW52907</strain>
    </source>
</reference>
<dbReference type="OrthoDB" id="164800at2"/>
<protein>
    <submittedName>
        <fullName evidence="2">N-acetyltransferase</fullName>
    </submittedName>
</protein>
<dbReference type="Gene3D" id="3.40.630.30">
    <property type="match status" value="1"/>
</dbReference>
<comment type="caution">
    <text evidence="2">The sequence shown here is derived from an EMBL/GenBank/DDBJ whole genome shotgun (WGS) entry which is preliminary data.</text>
</comment>
<dbReference type="RefSeq" id="WP_117398843.1">
    <property type="nucleotide sequence ID" value="NZ_QVNQ01000002.1"/>
</dbReference>
<name>A0A372GMG0_9ACTN</name>
<dbReference type="CDD" id="cd04301">
    <property type="entry name" value="NAT_SF"/>
    <property type="match status" value="1"/>
</dbReference>
<dbReference type="InterPro" id="IPR016181">
    <property type="entry name" value="Acyl_CoA_acyltransferase"/>
</dbReference>
<organism evidence="2 3">
    <name type="scientific">Actinomadura spongiicola</name>
    <dbReference type="NCBI Taxonomy" id="2303421"/>
    <lineage>
        <taxon>Bacteria</taxon>
        <taxon>Bacillati</taxon>
        <taxon>Actinomycetota</taxon>
        <taxon>Actinomycetes</taxon>
        <taxon>Streptosporangiales</taxon>
        <taxon>Thermomonosporaceae</taxon>
        <taxon>Actinomadura</taxon>
    </lineage>
</organism>
<keyword evidence="2" id="KW-0808">Transferase</keyword>
<dbReference type="Proteomes" id="UP000262882">
    <property type="component" value="Unassembled WGS sequence"/>
</dbReference>
<accession>A0A372GMG0</accession>
<dbReference type="InterPro" id="IPR000182">
    <property type="entry name" value="GNAT_dom"/>
</dbReference>